<sequence length="302" mass="35555">MTTRNNESWDQEYLNNQTLIYYQTYYEITNILLKHFKSSKKRIKSRILEHKKPVQITPLLQQWKDDQQFGRAKLLLQRKGVSITNLSDNDIENIQFFIKNYESIITEKDKNDNIQDIQKNSSNDKAHMKLNYFFQRRFLAGIEKMIQYTENSHNKENIEIYNLAISYRDYLNNDFNSSLVAAMKIPVDLMRESVLKHIIVLTLNLNKIPIAELYLSRIVELNDEYLPQYAQILHLQGQNQLALTSYLDYLDKYPEDVPVLLKFGLFLVNVGEVDSAKSVLLQVMSIDTNNQTAIKYLEILNK</sequence>
<dbReference type="EMBL" id="JAODOQ010000001">
    <property type="protein sequence ID" value="MCT8987263.1"/>
    <property type="molecule type" value="Genomic_DNA"/>
</dbReference>
<comment type="caution">
    <text evidence="1">The sequence shown here is derived from an EMBL/GenBank/DDBJ whole genome shotgun (WGS) entry which is preliminary data.</text>
</comment>
<name>A0ABT2P3P9_9GAMM</name>
<keyword evidence="2" id="KW-1185">Reference proteome</keyword>
<accession>A0ABT2P3P9</accession>
<evidence type="ECO:0000313" key="1">
    <source>
        <dbReference type="EMBL" id="MCT8987263.1"/>
    </source>
</evidence>
<dbReference type="InterPro" id="IPR011990">
    <property type="entry name" value="TPR-like_helical_dom_sf"/>
</dbReference>
<gene>
    <name evidence="1" type="ORF">N4T56_13285</name>
</gene>
<dbReference type="Proteomes" id="UP001431192">
    <property type="component" value="Unassembled WGS sequence"/>
</dbReference>
<reference evidence="1" key="1">
    <citation type="submission" date="2022-09" db="EMBL/GenBank/DDBJ databases">
        <title>Shewanella sp. KJ10-1 sp.nov, isolated from marine algae.</title>
        <authorList>
            <person name="Butt M."/>
            <person name="Lee J.K."/>
            <person name="Kim J.M."/>
            <person name="Choi D.G."/>
        </authorList>
    </citation>
    <scope>NUCLEOTIDE SEQUENCE</scope>
    <source>
        <strain evidence="1">KJ10-1</strain>
    </source>
</reference>
<evidence type="ECO:0008006" key="3">
    <source>
        <dbReference type="Google" id="ProtNLM"/>
    </source>
</evidence>
<evidence type="ECO:0000313" key="2">
    <source>
        <dbReference type="Proteomes" id="UP001431192"/>
    </source>
</evidence>
<dbReference type="SUPFAM" id="SSF48452">
    <property type="entry name" value="TPR-like"/>
    <property type="match status" value="1"/>
</dbReference>
<protein>
    <recommendedName>
        <fullName evidence="3">Tetratricopeptide repeat protein</fullName>
    </recommendedName>
</protein>
<proteinExistence type="predicted"/>
<dbReference type="RefSeq" id="WP_261733567.1">
    <property type="nucleotide sequence ID" value="NZ_JAODOQ010000001.1"/>
</dbReference>
<organism evidence="1 2">
    <name type="scientific">Shewanella phaeophyticola</name>
    <dbReference type="NCBI Taxonomy" id="2978345"/>
    <lineage>
        <taxon>Bacteria</taxon>
        <taxon>Pseudomonadati</taxon>
        <taxon>Pseudomonadota</taxon>
        <taxon>Gammaproteobacteria</taxon>
        <taxon>Alteromonadales</taxon>
        <taxon>Shewanellaceae</taxon>
        <taxon>Shewanella</taxon>
    </lineage>
</organism>
<dbReference type="Gene3D" id="1.25.40.10">
    <property type="entry name" value="Tetratricopeptide repeat domain"/>
    <property type="match status" value="1"/>
</dbReference>